<dbReference type="EMBL" id="BART01012776">
    <property type="protein sequence ID" value="GAG85242.1"/>
    <property type="molecule type" value="Genomic_DNA"/>
</dbReference>
<dbReference type="AlphaFoldDB" id="X1BVS3"/>
<dbReference type="InterPro" id="IPR011010">
    <property type="entry name" value="DNA_brk_join_enz"/>
</dbReference>
<dbReference type="GO" id="GO:0006310">
    <property type="term" value="P:DNA recombination"/>
    <property type="evidence" value="ECO:0007669"/>
    <property type="project" value="UniProtKB-KW"/>
</dbReference>
<protein>
    <recommendedName>
        <fullName evidence="4">Tyr recombinase domain-containing protein</fullName>
    </recommendedName>
</protein>
<feature type="non-terminal residue" evidence="5">
    <location>
        <position position="262"/>
    </location>
</feature>
<dbReference type="GO" id="GO:0015074">
    <property type="term" value="P:DNA integration"/>
    <property type="evidence" value="ECO:0007669"/>
    <property type="project" value="UniProtKB-KW"/>
</dbReference>
<dbReference type="InterPro" id="IPR013762">
    <property type="entry name" value="Integrase-like_cat_sf"/>
</dbReference>
<feature type="domain" description="Tyr recombinase" evidence="4">
    <location>
        <begin position="73"/>
        <end position="262"/>
    </location>
</feature>
<dbReference type="PROSITE" id="PS51898">
    <property type="entry name" value="TYR_RECOMBINASE"/>
    <property type="match status" value="1"/>
</dbReference>
<organism evidence="5">
    <name type="scientific">marine sediment metagenome</name>
    <dbReference type="NCBI Taxonomy" id="412755"/>
    <lineage>
        <taxon>unclassified sequences</taxon>
        <taxon>metagenomes</taxon>
        <taxon>ecological metagenomes</taxon>
    </lineage>
</organism>
<evidence type="ECO:0000256" key="2">
    <source>
        <dbReference type="ARBA" id="ARBA00022908"/>
    </source>
</evidence>
<dbReference type="Pfam" id="PF00589">
    <property type="entry name" value="Phage_integrase"/>
    <property type="match status" value="1"/>
</dbReference>
<comment type="subcellular location">
    <subcellularLocation>
        <location evidence="1">Cytoplasm</location>
    </subcellularLocation>
</comment>
<dbReference type="SUPFAM" id="SSF56349">
    <property type="entry name" value="DNA breaking-rejoining enzymes"/>
    <property type="match status" value="1"/>
</dbReference>
<dbReference type="Gene3D" id="1.10.443.10">
    <property type="entry name" value="Intergrase catalytic core"/>
    <property type="match status" value="1"/>
</dbReference>
<dbReference type="InterPro" id="IPR002104">
    <property type="entry name" value="Integrase_catalytic"/>
</dbReference>
<reference evidence="5" key="1">
    <citation type="journal article" date="2014" name="Front. Microbiol.">
        <title>High frequency of phylogenetically diverse reductive dehalogenase-homologous genes in deep subseafloor sedimentary metagenomes.</title>
        <authorList>
            <person name="Kawai M."/>
            <person name="Futagami T."/>
            <person name="Toyoda A."/>
            <person name="Takaki Y."/>
            <person name="Nishi S."/>
            <person name="Hori S."/>
            <person name="Arai W."/>
            <person name="Tsubouchi T."/>
            <person name="Morono Y."/>
            <person name="Uchiyama I."/>
            <person name="Ito T."/>
            <person name="Fujiyama A."/>
            <person name="Inagaki F."/>
            <person name="Takami H."/>
        </authorList>
    </citation>
    <scope>NUCLEOTIDE SEQUENCE</scope>
    <source>
        <strain evidence="5">Expedition CK06-06</strain>
    </source>
</reference>
<evidence type="ECO:0000313" key="5">
    <source>
        <dbReference type="EMBL" id="GAG85242.1"/>
    </source>
</evidence>
<dbReference type="GO" id="GO:0005737">
    <property type="term" value="C:cytoplasm"/>
    <property type="evidence" value="ECO:0007669"/>
    <property type="project" value="UniProtKB-SubCell"/>
</dbReference>
<dbReference type="GO" id="GO:0003677">
    <property type="term" value="F:DNA binding"/>
    <property type="evidence" value="ECO:0007669"/>
    <property type="project" value="InterPro"/>
</dbReference>
<keyword evidence="2" id="KW-0229">DNA integration</keyword>
<comment type="caution">
    <text evidence="5">The sequence shown here is derived from an EMBL/GenBank/DDBJ whole genome shotgun (WGS) entry which is preliminary data.</text>
</comment>
<gene>
    <name evidence="5" type="ORF">S01H4_26483</name>
</gene>
<evidence type="ECO:0000259" key="4">
    <source>
        <dbReference type="PROSITE" id="PS51898"/>
    </source>
</evidence>
<proteinExistence type="predicted"/>
<dbReference type="PANTHER" id="PTHR30349">
    <property type="entry name" value="PHAGE INTEGRASE-RELATED"/>
    <property type="match status" value="1"/>
</dbReference>
<feature type="non-terminal residue" evidence="5">
    <location>
        <position position="1"/>
    </location>
</feature>
<dbReference type="PANTHER" id="PTHR30349:SF77">
    <property type="entry name" value="TYROSINE RECOMBINASE XERC"/>
    <property type="match status" value="1"/>
</dbReference>
<keyword evidence="3" id="KW-0233">DNA recombination</keyword>
<name>X1BVS3_9ZZZZ</name>
<accession>X1BVS3</accession>
<evidence type="ECO:0000256" key="1">
    <source>
        <dbReference type="ARBA" id="ARBA00004496"/>
    </source>
</evidence>
<sequence>HKLFKRGAYPLLSPEFRSIIDYYCKAEKKRGKKDSTIYTESHSASTFFLSLQQKGMDSLDKILGIPLKKKPKPLVAYLSADELKILFKQPDMNSRQGRRDLVLLVLMYDTAARVSELIDLRIRDIRLSSPAVVTLHGKGDKTHQIPIIGKTKDHLAAYLEEHKRYHWGIATQDIPVFFNQQHKKLSRWGVSYILNKYVEMAKEDTSFTVNFSITPHVLRHSKTMGLLKAGINLIYIRDFLGHCSVVTTEIYARADSEMKRKA</sequence>
<evidence type="ECO:0000256" key="3">
    <source>
        <dbReference type="ARBA" id="ARBA00023172"/>
    </source>
</evidence>
<dbReference type="InterPro" id="IPR050090">
    <property type="entry name" value="Tyrosine_recombinase_XerCD"/>
</dbReference>